<sequence>MATVFEASAAIAMFRRPYTTTSSVSYPLPTPTAVAGLLAAITGLVNGCQERGFAAQYWQYLQGTRIAIQMLAPLKWRSETINFWNVKEPQKNPHIQVKHQFISRPRYRFYVHGGVEEELKKHLSRGTFVYTPYLGVAYAVADIKYCGHYPWGPVVLEQADVSTVVPYMNNLEVDILSSGGAFRERIPYRLTQDRSLVETLPILYQTDPAKKLRLIKRGELDVTRCGEDIVAWFPAW</sequence>
<dbReference type="InterPro" id="IPR013422">
    <property type="entry name" value="CRISPR-assoc_prot_Cas5_N"/>
</dbReference>
<dbReference type="InterPro" id="IPR013421">
    <property type="entry name" value="CRISPR-assoc_prot_Cas5_HALMA"/>
</dbReference>
<evidence type="ECO:0000313" key="3">
    <source>
        <dbReference type="Proteomes" id="UP000222564"/>
    </source>
</evidence>
<keyword evidence="1" id="KW-0051">Antiviral defense</keyword>
<comment type="caution">
    <text evidence="2">The sequence shown here is derived from an EMBL/GenBank/DDBJ whole genome shotgun (WGS) entry which is preliminary data.</text>
</comment>
<dbReference type="InterPro" id="IPR021124">
    <property type="entry name" value="CRISPR-assoc_prot_Cas5"/>
</dbReference>
<keyword evidence="3" id="KW-1185">Reference proteome</keyword>
<organism evidence="2 3">
    <name type="scientific">Desulforamulus profundi</name>
    <dbReference type="NCBI Taxonomy" id="1383067"/>
    <lineage>
        <taxon>Bacteria</taxon>
        <taxon>Bacillati</taxon>
        <taxon>Bacillota</taxon>
        <taxon>Clostridia</taxon>
        <taxon>Eubacteriales</taxon>
        <taxon>Peptococcaceae</taxon>
        <taxon>Desulforamulus</taxon>
    </lineage>
</organism>
<proteinExistence type="predicted"/>
<dbReference type="AlphaFoldDB" id="A0A2C6L420"/>
<dbReference type="GO" id="GO:0051607">
    <property type="term" value="P:defense response to virus"/>
    <property type="evidence" value="ECO:0007669"/>
    <property type="project" value="UniProtKB-KW"/>
</dbReference>
<name>A0A2C6L420_9FIRM</name>
<dbReference type="Proteomes" id="UP000222564">
    <property type="component" value="Unassembled WGS sequence"/>
</dbReference>
<dbReference type="Gene3D" id="3.30.70.2660">
    <property type="match status" value="1"/>
</dbReference>
<evidence type="ECO:0000256" key="1">
    <source>
        <dbReference type="ARBA" id="ARBA00023118"/>
    </source>
</evidence>
<dbReference type="GO" id="GO:0043571">
    <property type="term" value="P:maintenance of CRISPR repeat elements"/>
    <property type="evidence" value="ECO:0007669"/>
    <property type="project" value="InterPro"/>
</dbReference>
<gene>
    <name evidence="2" type="ORF">P378_01930</name>
</gene>
<dbReference type="OrthoDB" id="1805474at2"/>
<protein>
    <submittedName>
        <fullName evidence="2">CRISPR-associated protein Cas5</fullName>
    </submittedName>
</protein>
<dbReference type="NCBIfam" id="TIGR02592">
    <property type="entry name" value="cas_Cas5h"/>
    <property type="match status" value="1"/>
</dbReference>
<reference evidence="2 3" key="1">
    <citation type="submission" date="2013-09" db="EMBL/GenBank/DDBJ databases">
        <title>Biodegradation of hydrocarbons in the deep terrestrial subsurface : characterization of a microbial consortium composed of two Desulfotomaculum species originating from a deep geological formation.</title>
        <authorList>
            <person name="Aullo T."/>
            <person name="Berlendis S."/>
            <person name="Lascourreges J.-F."/>
            <person name="Dessort D."/>
            <person name="Saint-Laurent S."/>
            <person name="Schraauwers B."/>
            <person name="Mas J."/>
            <person name="Magot M."/>
            <person name="Ranchou-Peyruse A."/>
        </authorList>
    </citation>
    <scope>NUCLEOTIDE SEQUENCE [LARGE SCALE GENOMIC DNA]</scope>
    <source>
        <strain evidence="2 3">Bs107</strain>
    </source>
</reference>
<dbReference type="RefSeq" id="WP_099082056.1">
    <property type="nucleotide sequence ID" value="NZ_AWQQ01000017.1"/>
</dbReference>
<dbReference type="EMBL" id="AWQQ01000017">
    <property type="protein sequence ID" value="PHJ39531.1"/>
    <property type="molecule type" value="Genomic_DNA"/>
</dbReference>
<dbReference type="NCBIfam" id="TIGR02593">
    <property type="entry name" value="CRISPR_cas5"/>
    <property type="match status" value="1"/>
</dbReference>
<dbReference type="Pfam" id="PF09704">
    <property type="entry name" value="Cas_Cas5d"/>
    <property type="match status" value="1"/>
</dbReference>
<accession>A0A2C6L420</accession>
<evidence type="ECO:0000313" key="2">
    <source>
        <dbReference type="EMBL" id="PHJ39531.1"/>
    </source>
</evidence>